<reference evidence="10" key="1">
    <citation type="journal article" date="2014" name="Int. J. Syst. Evol. Microbiol.">
        <title>Complete genome sequence of Corynebacterium casei LMG S-19264T (=DSM 44701T), isolated from a smear-ripened cheese.</title>
        <authorList>
            <consortium name="US DOE Joint Genome Institute (JGI-PGF)"/>
            <person name="Walter F."/>
            <person name="Albersmeier A."/>
            <person name="Kalinowski J."/>
            <person name="Ruckert C."/>
        </authorList>
    </citation>
    <scope>NUCLEOTIDE SEQUENCE</scope>
    <source>
        <strain evidence="10">CGMCC 1.14988</strain>
    </source>
</reference>
<feature type="transmembrane region" description="Helical" evidence="7">
    <location>
        <begin position="67"/>
        <end position="85"/>
    </location>
</feature>
<feature type="domain" description="ABC transmembrane type-1" evidence="9">
    <location>
        <begin position="130"/>
        <end position="320"/>
    </location>
</feature>
<feature type="transmembrane region" description="Helical" evidence="7">
    <location>
        <begin position="195"/>
        <end position="213"/>
    </location>
</feature>
<dbReference type="RefSeq" id="WP_130649665.1">
    <property type="nucleotide sequence ID" value="NZ_BMHA01000003.1"/>
</dbReference>
<dbReference type="OrthoDB" id="6637947at2"/>
<feature type="transmembrane region" description="Helical" evidence="7">
    <location>
        <begin position="132"/>
        <end position="157"/>
    </location>
</feature>
<dbReference type="Proteomes" id="UP000650511">
    <property type="component" value="Unassembled WGS sequence"/>
</dbReference>
<keyword evidence="6 7" id="KW-0472">Membrane</keyword>
<dbReference type="Gene3D" id="1.10.3720.10">
    <property type="entry name" value="MetI-like"/>
    <property type="match status" value="1"/>
</dbReference>
<evidence type="ECO:0000256" key="3">
    <source>
        <dbReference type="ARBA" id="ARBA00022475"/>
    </source>
</evidence>
<evidence type="ECO:0000256" key="5">
    <source>
        <dbReference type="ARBA" id="ARBA00022989"/>
    </source>
</evidence>
<dbReference type="InterPro" id="IPR035906">
    <property type="entry name" value="MetI-like_sf"/>
</dbReference>
<evidence type="ECO:0000256" key="6">
    <source>
        <dbReference type="ARBA" id="ARBA00023136"/>
    </source>
</evidence>
<keyword evidence="2 7" id="KW-0813">Transport</keyword>
<dbReference type="PANTHER" id="PTHR43386">
    <property type="entry name" value="OLIGOPEPTIDE TRANSPORT SYSTEM PERMEASE PROTEIN APPC"/>
    <property type="match status" value="1"/>
</dbReference>
<evidence type="ECO:0000256" key="8">
    <source>
        <dbReference type="SAM" id="MobiDB-lite"/>
    </source>
</evidence>
<comment type="subcellular location">
    <subcellularLocation>
        <location evidence="1 7">Cell membrane</location>
        <topology evidence="1 7">Multi-pass membrane protein</topology>
    </subcellularLocation>
</comment>
<organism evidence="10 11">
    <name type="scientific">Egicoccus halophilus</name>
    <dbReference type="NCBI Taxonomy" id="1670830"/>
    <lineage>
        <taxon>Bacteria</taxon>
        <taxon>Bacillati</taxon>
        <taxon>Actinomycetota</taxon>
        <taxon>Nitriliruptoria</taxon>
        <taxon>Egicoccales</taxon>
        <taxon>Egicoccaceae</taxon>
        <taxon>Egicoccus</taxon>
    </lineage>
</organism>
<evidence type="ECO:0000313" key="10">
    <source>
        <dbReference type="EMBL" id="GGI04515.1"/>
    </source>
</evidence>
<keyword evidence="4 7" id="KW-0812">Transmembrane</keyword>
<dbReference type="PANTHER" id="PTHR43386:SF1">
    <property type="entry name" value="D,D-DIPEPTIDE TRANSPORT SYSTEM PERMEASE PROTEIN DDPC-RELATED"/>
    <property type="match status" value="1"/>
</dbReference>
<dbReference type="CDD" id="cd06261">
    <property type="entry name" value="TM_PBP2"/>
    <property type="match status" value="1"/>
</dbReference>
<dbReference type="PROSITE" id="PS50928">
    <property type="entry name" value="ABC_TM1"/>
    <property type="match status" value="1"/>
</dbReference>
<dbReference type="AlphaFoldDB" id="A0A8J3ESZ0"/>
<dbReference type="GO" id="GO:0055085">
    <property type="term" value="P:transmembrane transport"/>
    <property type="evidence" value="ECO:0007669"/>
    <property type="project" value="InterPro"/>
</dbReference>
<evidence type="ECO:0000313" key="11">
    <source>
        <dbReference type="Proteomes" id="UP000650511"/>
    </source>
</evidence>
<dbReference type="Pfam" id="PF12911">
    <property type="entry name" value="OppC_N"/>
    <property type="match status" value="1"/>
</dbReference>
<evidence type="ECO:0000259" key="9">
    <source>
        <dbReference type="PROSITE" id="PS50928"/>
    </source>
</evidence>
<evidence type="ECO:0000256" key="2">
    <source>
        <dbReference type="ARBA" id="ARBA00022448"/>
    </source>
</evidence>
<proteinExistence type="inferred from homology"/>
<protein>
    <submittedName>
        <fullName evidence="10">Peptide ABC transporter permease</fullName>
    </submittedName>
</protein>
<reference evidence="10" key="2">
    <citation type="submission" date="2020-09" db="EMBL/GenBank/DDBJ databases">
        <authorList>
            <person name="Sun Q."/>
            <person name="Zhou Y."/>
        </authorList>
    </citation>
    <scope>NUCLEOTIDE SEQUENCE</scope>
    <source>
        <strain evidence="10">CGMCC 1.14988</strain>
    </source>
</reference>
<dbReference type="InterPro" id="IPR025966">
    <property type="entry name" value="OppC_N"/>
</dbReference>
<dbReference type="SUPFAM" id="SSF161098">
    <property type="entry name" value="MetI-like"/>
    <property type="match status" value="1"/>
</dbReference>
<comment type="caution">
    <text evidence="10">The sequence shown here is derived from an EMBL/GenBank/DDBJ whole genome shotgun (WGS) entry which is preliminary data.</text>
</comment>
<evidence type="ECO:0000256" key="1">
    <source>
        <dbReference type="ARBA" id="ARBA00004651"/>
    </source>
</evidence>
<evidence type="ECO:0000256" key="7">
    <source>
        <dbReference type="RuleBase" id="RU363032"/>
    </source>
</evidence>
<feature type="transmembrane region" description="Helical" evidence="7">
    <location>
        <begin position="252"/>
        <end position="277"/>
    </location>
</feature>
<feature type="region of interest" description="Disordered" evidence="8">
    <location>
        <begin position="1"/>
        <end position="31"/>
    </location>
</feature>
<keyword evidence="11" id="KW-1185">Reference proteome</keyword>
<dbReference type="EMBL" id="BMHA01000003">
    <property type="protein sequence ID" value="GGI04515.1"/>
    <property type="molecule type" value="Genomic_DNA"/>
</dbReference>
<dbReference type="Pfam" id="PF00528">
    <property type="entry name" value="BPD_transp_1"/>
    <property type="match status" value="1"/>
</dbReference>
<comment type="similarity">
    <text evidence="7">Belongs to the binding-protein-dependent transport system permease family.</text>
</comment>
<name>A0A8J3ESZ0_9ACTN</name>
<gene>
    <name evidence="10" type="ORF">GCM10011354_09480</name>
</gene>
<accession>A0A8J3ESZ0</accession>
<keyword evidence="5 7" id="KW-1133">Transmembrane helix</keyword>
<dbReference type="GO" id="GO:0005886">
    <property type="term" value="C:plasma membrane"/>
    <property type="evidence" value="ECO:0007669"/>
    <property type="project" value="UniProtKB-SubCell"/>
</dbReference>
<dbReference type="InterPro" id="IPR000515">
    <property type="entry name" value="MetI-like"/>
</dbReference>
<sequence length="334" mass="36192">MSESSRKRAAAQDTPPDQGSGGNEIATDDAGLHRTDHDFGDDYSDGSQIVIRSQWQLFRRKFLSHKLAMSSLVFLLVVVIAAVFAEQIAPYAYDEINVIARSTPPTFEGWHLFGTDQLGRDYFSRVIYGTRVSLQVASIVAIVTTVLGTVIGSVAGYYRGWVDAILMRLTDLIVIVPLLAVLLIAAAFLGQGQPTRIAIIIALLVWPSLARIVRGVFLGLREKEYVQAARACGAGDLRIIARHMLPNTIGPILVNMTLTLASAILLEATLAFLGFGVNPPTPALGLLINEGRSSMQTQWWLVVMPGVAIVAIALAINFIGDGLRDALDPTQQEK</sequence>
<evidence type="ECO:0000256" key="4">
    <source>
        <dbReference type="ARBA" id="ARBA00022692"/>
    </source>
</evidence>
<feature type="transmembrane region" description="Helical" evidence="7">
    <location>
        <begin position="169"/>
        <end position="189"/>
    </location>
</feature>
<feature type="transmembrane region" description="Helical" evidence="7">
    <location>
        <begin position="297"/>
        <end position="319"/>
    </location>
</feature>
<dbReference type="InterPro" id="IPR050366">
    <property type="entry name" value="BP-dependent_transpt_permease"/>
</dbReference>
<keyword evidence="3" id="KW-1003">Cell membrane</keyword>